<evidence type="ECO:0000256" key="1">
    <source>
        <dbReference type="ARBA" id="ARBA00004167"/>
    </source>
</evidence>
<feature type="signal peptide" evidence="7">
    <location>
        <begin position="1"/>
        <end position="19"/>
    </location>
</feature>
<dbReference type="InterPro" id="IPR012413">
    <property type="entry name" value="BA14K"/>
</dbReference>
<feature type="chain" id="PRO_5037724799" description="Lectin-like protein BA14k" evidence="7">
    <location>
        <begin position="20"/>
        <end position="208"/>
    </location>
</feature>
<dbReference type="Proteomes" id="UP000636264">
    <property type="component" value="Unassembled WGS sequence"/>
</dbReference>
<name>A0A916RS41_9HYPH</name>
<comment type="subcellular location">
    <subcellularLocation>
        <location evidence="1">Membrane</location>
        <topology evidence="1">Single-pass membrane protein</topology>
    </subcellularLocation>
</comment>
<dbReference type="AlphaFoldDB" id="A0A916RS41"/>
<keyword evidence="4" id="KW-0472">Membrane</keyword>
<organism evidence="8 9">
    <name type="scientific">Nitratireductor aestuarii</name>
    <dbReference type="NCBI Taxonomy" id="1735103"/>
    <lineage>
        <taxon>Bacteria</taxon>
        <taxon>Pseudomonadati</taxon>
        <taxon>Pseudomonadota</taxon>
        <taxon>Alphaproteobacteria</taxon>
        <taxon>Hyphomicrobiales</taxon>
        <taxon>Phyllobacteriaceae</taxon>
        <taxon>Nitratireductor</taxon>
    </lineage>
</organism>
<comment type="function">
    <text evidence="6">Has immunoglobulin-binding and hemagglutination properties, and can bind to mannose. Essential for virulence. May be involved in LPS biosynthesis or polysaccharide transport.</text>
</comment>
<protein>
    <recommendedName>
        <fullName evidence="3">Lectin-like protein BA14k</fullName>
    </recommendedName>
</protein>
<evidence type="ECO:0000313" key="9">
    <source>
        <dbReference type="Proteomes" id="UP000636264"/>
    </source>
</evidence>
<reference evidence="8" key="1">
    <citation type="journal article" date="2014" name="Int. J. Syst. Evol. Microbiol.">
        <title>Complete genome sequence of Corynebacterium casei LMG S-19264T (=DSM 44701T), isolated from a smear-ripened cheese.</title>
        <authorList>
            <consortium name="US DOE Joint Genome Institute (JGI-PGF)"/>
            <person name="Walter F."/>
            <person name="Albersmeier A."/>
            <person name="Kalinowski J."/>
            <person name="Ruckert C."/>
        </authorList>
    </citation>
    <scope>NUCLEOTIDE SEQUENCE</scope>
    <source>
        <strain evidence="8">CGMCC 1.15320</strain>
    </source>
</reference>
<keyword evidence="5" id="KW-0430">Lectin</keyword>
<proteinExistence type="inferred from homology"/>
<sequence>MRYFLAMLTGLAATLGVFAGGVAFAVAYLSAEPVAEQNLSSASSVAFSTTPRKINPADQNYERIASILPPDTLSASQVAELVQDDVTDQMTTASTTREEAPKVSLSREHVAWCSKRYRSYRPETNSYRSYSGRSRECVSPYDTKPVIVSVEADAPYQEASVAEPYRNDASAFAMSADHVSSCFARYNSYRAEDNTYQPYGGGPRVQCE</sequence>
<keyword evidence="9" id="KW-1185">Reference proteome</keyword>
<gene>
    <name evidence="8" type="ORF">GCM10011385_21120</name>
</gene>
<evidence type="ECO:0000256" key="4">
    <source>
        <dbReference type="ARBA" id="ARBA00022475"/>
    </source>
</evidence>
<evidence type="ECO:0000256" key="3">
    <source>
        <dbReference type="ARBA" id="ARBA00020552"/>
    </source>
</evidence>
<reference evidence="8" key="2">
    <citation type="submission" date="2020-09" db="EMBL/GenBank/DDBJ databases">
        <authorList>
            <person name="Sun Q."/>
            <person name="Zhou Y."/>
        </authorList>
    </citation>
    <scope>NUCLEOTIDE SEQUENCE</scope>
    <source>
        <strain evidence="8">CGMCC 1.15320</strain>
    </source>
</reference>
<dbReference type="RefSeq" id="WP_188721053.1">
    <property type="nucleotide sequence ID" value="NZ_BMIF01000005.1"/>
</dbReference>
<keyword evidence="7" id="KW-0732">Signal</keyword>
<dbReference type="EMBL" id="BMIF01000005">
    <property type="protein sequence ID" value="GGA66995.1"/>
    <property type="molecule type" value="Genomic_DNA"/>
</dbReference>
<comment type="similarity">
    <text evidence="2">Belongs to the BA14k family.</text>
</comment>
<evidence type="ECO:0000256" key="7">
    <source>
        <dbReference type="SAM" id="SignalP"/>
    </source>
</evidence>
<comment type="caution">
    <text evidence="8">The sequence shown here is derived from an EMBL/GenBank/DDBJ whole genome shotgun (WGS) entry which is preliminary data.</text>
</comment>
<keyword evidence="4" id="KW-1003">Cell membrane</keyword>
<evidence type="ECO:0000256" key="5">
    <source>
        <dbReference type="ARBA" id="ARBA00022734"/>
    </source>
</evidence>
<evidence type="ECO:0000256" key="6">
    <source>
        <dbReference type="ARBA" id="ARBA00025321"/>
    </source>
</evidence>
<dbReference type="Pfam" id="PF07886">
    <property type="entry name" value="BA14K"/>
    <property type="match status" value="2"/>
</dbReference>
<evidence type="ECO:0000313" key="8">
    <source>
        <dbReference type="EMBL" id="GGA66995.1"/>
    </source>
</evidence>
<accession>A0A916RS41</accession>
<dbReference type="GO" id="GO:0030246">
    <property type="term" value="F:carbohydrate binding"/>
    <property type="evidence" value="ECO:0007669"/>
    <property type="project" value="UniProtKB-KW"/>
</dbReference>
<evidence type="ECO:0000256" key="2">
    <source>
        <dbReference type="ARBA" id="ARBA00010270"/>
    </source>
</evidence>
<dbReference type="GO" id="GO:0016020">
    <property type="term" value="C:membrane"/>
    <property type="evidence" value="ECO:0007669"/>
    <property type="project" value="UniProtKB-SubCell"/>
</dbReference>